<dbReference type="EMBL" id="MDJD01000034">
    <property type="protein sequence ID" value="OEK08592.1"/>
    <property type="molecule type" value="Genomic_DNA"/>
</dbReference>
<dbReference type="InterPro" id="IPR029044">
    <property type="entry name" value="Nucleotide-diphossugar_trans"/>
</dbReference>
<dbReference type="PANTHER" id="PTHR22916:SF3">
    <property type="entry name" value="UDP-GLCNAC:BETAGAL BETA-1,3-N-ACETYLGLUCOSAMINYLTRANSFERASE-LIKE PROTEIN 1"/>
    <property type="match status" value="1"/>
</dbReference>
<dbReference type="Pfam" id="PF00535">
    <property type="entry name" value="Glycos_transf_2"/>
    <property type="match status" value="1"/>
</dbReference>
<dbReference type="PANTHER" id="PTHR22916">
    <property type="entry name" value="GLYCOSYLTRANSFERASE"/>
    <property type="match status" value="1"/>
</dbReference>
<dbReference type="GO" id="GO:0016758">
    <property type="term" value="F:hexosyltransferase activity"/>
    <property type="evidence" value="ECO:0007669"/>
    <property type="project" value="UniProtKB-ARBA"/>
</dbReference>
<dbReference type="STRING" id="1849968.A8C32_03845"/>
<dbReference type="InterPro" id="IPR001173">
    <property type="entry name" value="Glyco_trans_2-like"/>
</dbReference>
<accession>A0A1E5TB32</accession>
<name>A0A1E5TB32_9FLAO</name>
<evidence type="ECO:0000313" key="2">
    <source>
        <dbReference type="EMBL" id="OEK08592.1"/>
    </source>
</evidence>
<sequence length="340" mass="39000">MRLSIIVPVFNVEKYISGCIDSLINQNLGTHNYEILIINDGSKDNSISIANSYAKKYKNVLVYSQENQGVGAARNKGVKLAKGDYIYFIDPDDYLASNVLKTILDCADWHKVDIVTFMSCKTTFFNINNSNTDNTSSLKAKISKNGIEYIADRGFKNEVWWYIINREFLVTSGVCFIHGRWMEDAIFTVSLLIEAGKVAYLPLDAHRHVKVEGSAMTSKEPEHYLKVIYDNENAAVEYAKLIERIKEDTPQSKKCITRLKARQQSFVFFMMIRIMKSVIKLKNVKLILKNLTKIGAYPLNSFIGNDYNGIVYRLITKVLNIKRAYFILFIICNPFLRFKK</sequence>
<reference evidence="2 3" key="1">
    <citation type="submission" date="2016-05" db="EMBL/GenBank/DDBJ databases">
        <title>Draft Genome Sequence of Algibacter sp. Strain SK-16 Isolated from the Surface Water of Aburatsubo Inlet.</title>
        <authorList>
            <person name="Wong S.-K."/>
            <person name="Yoshizawa S."/>
            <person name="Nakajima Y."/>
            <person name="Ogura Y."/>
            <person name="Tetsuya H."/>
            <person name="Hamasaki K."/>
        </authorList>
    </citation>
    <scope>NUCLEOTIDE SEQUENCE [LARGE SCALE GENOMIC DNA]</scope>
    <source>
        <strain evidence="2 3">SK-16</strain>
    </source>
</reference>
<dbReference type="SUPFAM" id="SSF53448">
    <property type="entry name" value="Nucleotide-diphospho-sugar transferases"/>
    <property type="match status" value="1"/>
</dbReference>
<proteinExistence type="predicted"/>
<feature type="domain" description="Glycosyltransferase 2-like" evidence="1">
    <location>
        <begin position="4"/>
        <end position="116"/>
    </location>
</feature>
<keyword evidence="3" id="KW-1185">Reference proteome</keyword>
<comment type="caution">
    <text evidence="2">The sequence shown here is derived from an EMBL/GenBank/DDBJ whole genome shotgun (WGS) entry which is preliminary data.</text>
</comment>
<evidence type="ECO:0000259" key="1">
    <source>
        <dbReference type="Pfam" id="PF00535"/>
    </source>
</evidence>
<dbReference type="RefSeq" id="WP_069830098.1">
    <property type="nucleotide sequence ID" value="NZ_MDJD01000034.1"/>
</dbReference>
<gene>
    <name evidence="2" type="ORF">A8C32_03845</name>
</gene>
<organism evidence="2 3">
    <name type="scientific">Flavivirga aquatica</name>
    <dbReference type="NCBI Taxonomy" id="1849968"/>
    <lineage>
        <taxon>Bacteria</taxon>
        <taxon>Pseudomonadati</taxon>
        <taxon>Bacteroidota</taxon>
        <taxon>Flavobacteriia</taxon>
        <taxon>Flavobacteriales</taxon>
        <taxon>Flavobacteriaceae</taxon>
        <taxon>Flavivirga</taxon>
    </lineage>
</organism>
<dbReference type="Proteomes" id="UP000095713">
    <property type="component" value="Unassembled WGS sequence"/>
</dbReference>
<evidence type="ECO:0000313" key="3">
    <source>
        <dbReference type="Proteomes" id="UP000095713"/>
    </source>
</evidence>
<dbReference type="Gene3D" id="3.90.550.10">
    <property type="entry name" value="Spore Coat Polysaccharide Biosynthesis Protein SpsA, Chain A"/>
    <property type="match status" value="1"/>
</dbReference>
<dbReference type="AlphaFoldDB" id="A0A1E5TB32"/>
<protein>
    <recommendedName>
        <fullName evidence="1">Glycosyltransferase 2-like domain-containing protein</fullName>
    </recommendedName>
</protein>
<dbReference type="CDD" id="cd00761">
    <property type="entry name" value="Glyco_tranf_GTA_type"/>
    <property type="match status" value="1"/>
</dbReference>